<organism evidence="5 6">
    <name type="scientific">Adineta steineri</name>
    <dbReference type="NCBI Taxonomy" id="433720"/>
    <lineage>
        <taxon>Eukaryota</taxon>
        <taxon>Metazoa</taxon>
        <taxon>Spiralia</taxon>
        <taxon>Gnathifera</taxon>
        <taxon>Rotifera</taxon>
        <taxon>Eurotatoria</taxon>
        <taxon>Bdelloidea</taxon>
        <taxon>Adinetida</taxon>
        <taxon>Adinetidae</taxon>
        <taxon>Adineta</taxon>
    </lineage>
</organism>
<comment type="caution">
    <text evidence="5">The sequence shown here is derived from an EMBL/GenBank/DDBJ whole genome shotgun (WGS) entry which is preliminary data.</text>
</comment>
<dbReference type="Pfam" id="PF19745">
    <property type="entry name" value="FUT8_N_cat"/>
    <property type="match status" value="1"/>
</dbReference>
<dbReference type="InterPro" id="IPR045573">
    <property type="entry name" value="Fut8_N_cat"/>
</dbReference>
<comment type="similarity">
    <text evidence="3">Belongs to the glycosyltransferase 23 family.</text>
</comment>
<feature type="domain" description="GT23" evidence="4">
    <location>
        <begin position="17"/>
        <end position="56"/>
    </location>
</feature>
<evidence type="ECO:0000259" key="4">
    <source>
        <dbReference type="PROSITE" id="PS51659"/>
    </source>
</evidence>
<dbReference type="PANTHER" id="PTHR13132:SF29">
    <property type="entry name" value="ALPHA-(1,6)-FUCOSYLTRANSFERASE"/>
    <property type="match status" value="1"/>
</dbReference>
<dbReference type="PANTHER" id="PTHR13132">
    <property type="entry name" value="ALPHA- 1,6 -FUCOSYLTRANSFERASE"/>
    <property type="match status" value="1"/>
</dbReference>
<dbReference type="PROSITE" id="PS51659">
    <property type="entry name" value="GT23"/>
    <property type="match status" value="1"/>
</dbReference>
<keyword evidence="1 3" id="KW-0328">Glycosyltransferase</keyword>
<evidence type="ECO:0000256" key="3">
    <source>
        <dbReference type="PROSITE-ProRule" id="PRU00992"/>
    </source>
</evidence>
<reference evidence="5" key="1">
    <citation type="submission" date="2021-02" db="EMBL/GenBank/DDBJ databases">
        <authorList>
            <person name="Nowell W R."/>
        </authorList>
    </citation>
    <scope>NUCLEOTIDE SEQUENCE</scope>
</reference>
<name>A0A820S014_9BILA</name>
<evidence type="ECO:0000313" key="6">
    <source>
        <dbReference type="Proteomes" id="UP000663844"/>
    </source>
</evidence>
<feature type="non-terminal residue" evidence="5">
    <location>
        <position position="56"/>
    </location>
</feature>
<dbReference type="InterPro" id="IPR027350">
    <property type="entry name" value="GT23_dom"/>
</dbReference>
<comment type="caution">
    <text evidence="3">Lacks conserved residue(s) required for the propagation of feature annotation.</text>
</comment>
<dbReference type="Proteomes" id="UP000663844">
    <property type="component" value="Unassembled WGS sequence"/>
</dbReference>
<keyword evidence="2 3" id="KW-0808">Transferase</keyword>
<evidence type="ECO:0000256" key="2">
    <source>
        <dbReference type="ARBA" id="ARBA00022679"/>
    </source>
</evidence>
<dbReference type="GO" id="GO:0046921">
    <property type="term" value="F:alpha-(1-&gt;6)-fucosyltransferase activity"/>
    <property type="evidence" value="ECO:0007669"/>
    <property type="project" value="TreeGrafter"/>
</dbReference>
<dbReference type="GO" id="GO:0006487">
    <property type="term" value="P:protein N-linked glycosylation"/>
    <property type="evidence" value="ECO:0007669"/>
    <property type="project" value="TreeGrafter"/>
</dbReference>
<protein>
    <recommendedName>
        <fullName evidence="4">GT23 domain-containing protein</fullName>
    </recommendedName>
</protein>
<evidence type="ECO:0000256" key="1">
    <source>
        <dbReference type="ARBA" id="ARBA00022676"/>
    </source>
</evidence>
<evidence type="ECO:0000313" key="5">
    <source>
        <dbReference type="EMBL" id="CAF4446197.1"/>
    </source>
</evidence>
<gene>
    <name evidence="5" type="ORF">OXD698_LOCUS54114</name>
</gene>
<sequence>MQTRLNSLQNPSKPCTDVKRLICKINKDCGYGCQIHHVMHCFHIAYALGRPMILFS</sequence>
<proteinExistence type="inferred from homology"/>
<dbReference type="EMBL" id="CAJOAZ010032272">
    <property type="protein sequence ID" value="CAF4446197.1"/>
    <property type="molecule type" value="Genomic_DNA"/>
</dbReference>
<accession>A0A820S014</accession>
<dbReference type="AlphaFoldDB" id="A0A820S014"/>